<proteinExistence type="predicted"/>
<name>A0A937A7C1_9BACT</name>
<reference evidence="1" key="1">
    <citation type="submission" date="2021-01" db="EMBL/GenBank/DDBJ databases">
        <title>Marivirga sp. nov., isolated from intertidal surface sediments.</title>
        <authorList>
            <person name="Zhang M."/>
        </authorList>
    </citation>
    <scope>NUCLEOTIDE SEQUENCE</scope>
    <source>
        <strain evidence="1">SM1354</strain>
    </source>
</reference>
<dbReference type="EMBL" id="JAERQG010000001">
    <property type="protein sequence ID" value="MBL0764950.1"/>
    <property type="molecule type" value="Genomic_DNA"/>
</dbReference>
<protein>
    <submittedName>
        <fullName evidence="1">Uncharacterized protein</fullName>
    </submittedName>
</protein>
<dbReference type="RefSeq" id="WP_201919001.1">
    <property type="nucleotide sequence ID" value="NZ_JAERQG010000001.1"/>
</dbReference>
<dbReference type="AlphaFoldDB" id="A0A937A7C1"/>
<dbReference type="Proteomes" id="UP000642920">
    <property type="component" value="Unassembled WGS sequence"/>
</dbReference>
<evidence type="ECO:0000313" key="2">
    <source>
        <dbReference type="Proteomes" id="UP000642920"/>
    </source>
</evidence>
<keyword evidence="2" id="KW-1185">Reference proteome</keyword>
<gene>
    <name evidence="1" type="ORF">JKP34_06785</name>
</gene>
<accession>A0A937A7C1</accession>
<evidence type="ECO:0000313" key="1">
    <source>
        <dbReference type="EMBL" id="MBL0764950.1"/>
    </source>
</evidence>
<organism evidence="1 2">
    <name type="scientific">Marivirga atlantica</name>
    <dbReference type="NCBI Taxonomy" id="1548457"/>
    <lineage>
        <taxon>Bacteria</taxon>
        <taxon>Pseudomonadati</taxon>
        <taxon>Bacteroidota</taxon>
        <taxon>Cytophagia</taxon>
        <taxon>Cytophagales</taxon>
        <taxon>Marivirgaceae</taxon>
        <taxon>Marivirga</taxon>
    </lineage>
</organism>
<sequence length="171" mass="19417">MRKSPFILLLIINFGCSKKPSNEISGVWAFSNNMEYVSDTISIESGLNGIIKTSIQTDSGIVIITHIQDSIISVKPSSKKDVLEIYFDNEKHGIISLYQIDSNDISSREDPKWTASNNSFWVYNKNSTQYLIIDSNFDRKGNRILDTIKFQLLNPNLLILNKDTLTKINKP</sequence>
<comment type="caution">
    <text evidence="1">The sequence shown here is derived from an EMBL/GenBank/DDBJ whole genome shotgun (WGS) entry which is preliminary data.</text>
</comment>